<dbReference type="GO" id="GO:0009164">
    <property type="term" value="P:nucleoside catabolic process"/>
    <property type="evidence" value="ECO:0007669"/>
    <property type="project" value="InterPro"/>
</dbReference>
<protein>
    <recommendedName>
        <fullName evidence="2">adenosylhomocysteine nucleosidase</fullName>
        <ecNumber evidence="2">3.2.2.9</ecNumber>
    </recommendedName>
</protein>
<dbReference type="AlphaFoldDB" id="A0A923L1Y0"/>
<dbReference type="GO" id="GO:0008782">
    <property type="term" value="F:adenosylhomocysteine nucleosidase activity"/>
    <property type="evidence" value="ECO:0007669"/>
    <property type="project" value="UniProtKB-EC"/>
</dbReference>
<evidence type="ECO:0000256" key="3">
    <source>
        <dbReference type="ARBA" id="ARBA00022605"/>
    </source>
</evidence>
<dbReference type="EC" id="3.2.2.9" evidence="2"/>
<dbReference type="CDD" id="cd09008">
    <property type="entry name" value="MTAN"/>
    <property type="match status" value="1"/>
</dbReference>
<evidence type="ECO:0000259" key="6">
    <source>
        <dbReference type="Pfam" id="PF01048"/>
    </source>
</evidence>
<dbReference type="NCBIfam" id="TIGR01704">
    <property type="entry name" value="MTA_SAH-Nsdase"/>
    <property type="match status" value="1"/>
</dbReference>
<evidence type="ECO:0000313" key="7">
    <source>
        <dbReference type="EMBL" id="MBC5582343.1"/>
    </source>
</evidence>
<dbReference type="SUPFAM" id="SSF53167">
    <property type="entry name" value="Purine and uridine phosphorylases"/>
    <property type="match status" value="1"/>
</dbReference>
<name>A0A923L1Y0_9FIRM</name>
<dbReference type="RefSeq" id="WP_186888707.1">
    <property type="nucleotide sequence ID" value="NZ_JACONZ010000005.1"/>
</dbReference>
<comment type="pathway">
    <text evidence="1">Amino-acid biosynthesis; L-methionine biosynthesis via salvage pathway; S-methyl-5-thio-alpha-D-ribose 1-phosphate from S-methyl-5'-thioadenosine (hydrolase route): step 1/2.</text>
</comment>
<evidence type="ECO:0000256" key="4">
    <source>
        <dbReference type="ARBA" id="ARBA00022801"/>
    </source>
</evidence>
<evidence type="ECO:0000256" key="5">
    <source>
        <dbReference type="ARBA" id="ARBA00023167"/>
    </source>
</evidence>
<dbReference type="InterPro" id="IPR010049">
    <property type="entry name" value="MTA_SAH_Nsdase"/>
</dbReference>
<proteinExistence type="predicted"/>
<keyword evidence="8" id="KW-1185">Reference proteome</keyword>
<dbReference type="EMBL" id="JACONZ010000005">
    <property type="protein sequence ID" value="MBC5582343.1"/>
    <property type="molecule type" value="Genomic_DNA"/>
</dbReference>
<comment type="caution">
    <text evidence="7">The sequence shown here is derived from an EMBL/GenBank/DDBJ whole genome shotgun (WGS) entry which is preliminary data.</text>
</comment>
<dbReference type="Pfam" id="PF01048">
    <property type="entry name" value="PNP_UDP_1"/>
    <property type="match status" value="1"/>
</dbReference>
<dbReference type="PANTHER" id="PTHR46832:SF1">
    <property type="entry name" value="5'-METHYLTHIOADENOSINE_S-ADENOSYLHOMOCYSTEINE NUCLEOSIDASE"/>
    <property type="match status" value="1"/>
</dbReference>
<keyword evidence="5" id="KW-0486">Methionine biosynthesis</keyword>
<reference evidence="7" key="1">
    <citation type="submission" date="2020-08" db="EMBL/GenBank/DDBJ databases">
        <title>Genome public.</title>
        <authorList>
            <person name="Liu C."/>
            <person name="Sun Q."/>
        </authorList>
    </citation>
    <scope>NUCLEOTIDE SEQUENCE</scope>
    <source>
        <strain evidence="7">BX8</strain>
    </source>
</reference>
<accession>A0A923L1Y0</accession>
<evidence type="ECO:0000256" key="2">
    <source>
        <dbReference type="ARBA" id="ARBA00011974"/>
    </source>
</evidence>
<dbReference type="GO" id="GO:0008930">
    <property type="term" value="F:methylthioadenosine nucleosidase activity"/>
    <property type="evidence" value="ECO:0007669"/>
    <property type="project" value="InterPro"/>
</dbReference>
<keyword evidence="4 7" id="KW-0378">Hydrolase</keyword>
<dbReference type="GO" id="GO:0019509">
    <property type="term" value="P:L-methionine salvage from methylthioadenosine"/>
    <property type="evidence" value="ECO:0007669"/>
    <property type="project" value="InterPro"/>
</dbReference>
<keyword evidence="3" id="KW-0028">Amino-acid biosynthesis</keyword>
<dbReference type="InterPro" id="IPR000845">
    <property type="entry name" value="Nucleoside_phosphorylase_d"/>
</dbReference>
<dbReference type="PANTHER" id="PTHR46832">
    <property type="entry name" value="5'-METHYLTHIOADENOSINE/S-ADENOSYLHOMOCYSTEINE NUCLEOSIDASE"/>
    <property type="match status" value="1"/>
</dbReference>
<organism evidence="7 8">
    <name type="scientific">Anaerofilum hominis</name>
    <dbReference type="NCBI Taxonomy" id="2763016"/>
    <lineage>
        <taxon>Bacteria</taxon>
        <taxon>Bacillati</taxon>
        <taxon>Bacillota</taxon>
        <taxon>Clostridia</taxon>
        <taxon>Eubacteriales</taxon>
        <taxon>Oscillospiraceae</taxon>
        <taxon>Anaerofilum</taxon>
    </lineage>
</organism>
<keyword evidence="7" id="KW-0326">Glycosidase</keyword>
<dbReference type="Gene3D" id="3.40.50.1580">
    <property type="entry name" value="Nucleoside phosphorylase domain"/>
    <property type="match status" value="1"/>
</dbReference>
<evidence type="ECO:0000313" key="8">
    <source>
        <dbReference type="Proteomes" id="UP000659630"/>
    </source>
</evidence>
<dbReference type="GO" id="GO:0005829">
    <property type="term" value="C:cytosol"/>
    <property type="evidence" value="ECO:0007669"/>
    <property type="project" value="TreeGrafter"/>
</dbReference>
<dbReference type="NCBIfam" id="NF004079">
    <property type="entry name" value="PRK05584.1"/>
    <property type="match status" value="1"/>
</dbReference>
<dbReference type="GO" id="GO:0019284">
    <property type="term" value="P:L-methionine salvage from S-adenosylmethionine"/>
    <property type="evidence" value="ECO:0007669"/>
    <property type="project" value="TreeGrafter"/>
</dbReference>
<gene>
    <name evidence="7" type="ORF">H8S23_12590</name>
</gene>
<evidence type="ECO:0000256" key="1">
    <source>
        <dbReference type="ARBA" id="ARBA00004945"/>
    </source>
</evidence>
<dbReference type="Proteomes" id="UP000659630">
    <property type="component" value="Unassembled WGS sequence"/>
</dbReference>
<dbReference type="InterPro" id="IPR035994">
    <property type="entry name" value="Nucleoside_phosphorylase_sf"/>
</dbReference>
<sequence>MIENIGVLGAMPEEVALLTERLENAETKTLAGVTFHSGCMAGRRVTVCCAGMGKVNAAVAAQLLVTVFGAGALLFSGIAGNMTTRVGVGDMVISDTACYHDAELPMIAQSYPFLTEYRADPGLVAAAQAACREQGVRCTVGRVATGDLFIGDSETKRRIEAACHPACVEMEGAAVAQVAAKNDLPFVILRTMSDNCDEAAREKLVEQQFDISGYCRTASAVTAAVIERT</sequence>
<feature type="domain" description="Nucleoside phosphorylase" evidence="6">
    <location>
        <begin position="5"/>
        <end position="226"/>
    </location>
</feature>